<dbReference type="InterPro" id="IPR036188">
    <property type="entry name" value="FAD/NAD-bd_sf"/>
</dbReference>
<dbReference type="SUPFAM" id="SSF51905">
    <property type="entry name" value="FAD/NAD(P)-binding domain"/>
    <property type="match status" value="2"/>
</dbReference>
<keyword evidence="2" id="KW-1185">Reference proteome</keyword>
<dbReference type="EMBL" id="QUSW01000008">
    <property type="protein sequence ID" value="RQP22010.1"/>
    <property type="molecule type" value="Genomic_DNA"/>
</dbReference>
<accession>A0A3N7HIZ2</accession>
<dbReference type="PANTHER" id="PTHR42877">
    <property type="entry name" value="L-ORNITHINE N(5)-MONOOXYGENASE-RELATED"/>
    <property type="match status" value="1"/>
</dbReference>
<protein>
    <submittedName>
        <fullName evidence="1">NAD(P)/FAD-dependent oxidoreductase</fullName>
    </submittedName>
</protein>
<evidence type="ECO:0000313" key="1">
    <source>
        <dbReference type="EMBL" id="RQP22010.1"/>
    </source>
</evidence>
<evidence type="ECO:0000313" key="2">
    <source>
        <dbReference type="Proteomes" id="UP000267464"/>
    </source>
</evidence>
<dbReference type="OrthoDB" id="9766402at2"/>
<dbReference type="Gene3D" id="3.50.50.60">
    <property type="entry name" value="FAD/NAD(P)-binding domain"/>
    <property type="match status" value="2"/>
</dbReference>
<comment type="caution">
    <text evidence="1">The sequence shown here is derived from an EMBL/GenBank/DDBJ whole genome shotgun (WGS) entry which is preliminary data.</text>
</comment>
<sequence length="497" mass="55818">MTTPTPINGHHDVVIIGAGFGGLGMGMRLKQEGRHDFIIIEQEVGVGGTWHANRYPGAACDIPSLLYSFSFAPTPDWSRSYPGQEEIEQYLNDCVADFELEPHLKLRTKVLSLDWDAATQHWTVTAQQRGGQEMRWTARVIVSATGALSRPVMPDIPGLADFQGPVMHTARWQGEVNLGERRVGIVGTGASAIQIVPKLVDRAAQVVLFQRTPPWILPKHDRVRPGWRRWLYANVPGMQRLARGVVYAIHEVRAPAFIRWTGLLKASESQARKFMERQVHDPALREALTPNYRMGCKRILIASDFYPAIQRRNAKLVTSSIEKVVSDGVVTTDGEHHPLDVLVLATGFQAATALAPFPIRGRQGQELNEAWRDGAQAYLGTTVPGFPNFFMLVGPNTTLGHNSMVYMIESQIRYVLDALDRMAQAHLAAVDTRAEVSEAYNAQLQQRLQRTIWVTGGCTSWYRVGDRRISTLWPHSTLAFRWHTRRFRLDDHEPLRA</sequence>
<dbReference type="RefSeq" id="WP_124542851.1">
    <property type="nucleotide sequence ID" value="NZ_QUSW01000008.1"/>
</dbReference>
<dbReference type="PRINTS" id="PR00411">
    <property type="entry name" value="PNDRDTASEI"/>
</dbReference>
<organism evidence="1 2">
    <name type="scientific">Piscinibacter terrae</name>
    <dbReference type="NCBI Taxonomy" id="2496871"/>
    <lineage>
        <taxon>Bacteria</taxon>
        <taxon>Pseudomonadati</taxon>
        <taxon>Pseudomonadota</taxon>
        <taxon>Betaproteobacteria</taxon>
        <taxon>Burkholderiales</taxon>
        <taxon>Sphaerotilaceae</taxon>
        <taxon>Piscinibacter</taxon>
    </lineage>
</organism>
<dbReference type="PANTHER" id="PTHR42877:SF4">
    <property type="entry name" value="FAD_NAD(P)-BINDING DOMAIN-CONTAINING PROTEIN-RELATED"/>
    <property type="match status" value="1"/>
</dbReference>
<proteinExistence type="predicted"/>
<name>A0A3N7HIZ2_9BURK</name>
<reference evidence="1 2" key="2">
    <citation type="submission" date="2018-12" db="EMBL/GenBank/DDBJ databases">
        <title>Rhizobacter gummiphilus sp. nov., a rubber-degrading bacterium isolated from the soil of a botanical garden in Japan.</title>
        <authorList>
            <person name="Shunsuke S.S."/>
        </authorList>
    </citation>
    <scope>NUCLEOTIDE SEQUENCE [LARGE SCALE GENOMIC DNA]</scope>
    <source>
        <strain evidence="1 2">S-16</strain>
    </source>
</reference>
<reference evidence="1 2" key="1">
    <citation type="submission" date="2018-08" db="EMBL/GenBank/DDBJ databases">
        <authorList>
            <person name="Khan S.A."/>
            <person name="Jeon C.O."/>
            <person name="Chun B.H."/>
            <person name="Jeong S.E."/>
        </authorList>
    </citation>
    <scope>NUCLEOTIDE SEQUENCE [LARGE SCALE GENOMIC DNA]</scope>
    <source>
        <strain evidence="1 2">S-16</strain>
    </source>
</reference>
<gene>
    <name evidence="1" type="ORF">DZC73_23620</name>
</gene>
<dbReference type="Pfam" id="PF13738">
    <property type="entry name" value="Pyr_redox_3"/>
    <property type="match status" value="1"/>
</dbReference>
<dbReference type="InterPro" id="IPR051209">
    <property type="entry name" value="FAD-bind_Monooxygenase_sf"/>
</dbReference>
<dbReference type="AlphaFoldDB" id="A0A3N7HIZ2"/>
<dbReference type="Proteomes" id="UP000267464">
    <property type="component" value="Unassembled WGS sequence"/>
</dbReference>